<accession>A0A1D3D943</accession>
<gene>
    <name evidence="2" type="ORF">cyc_00963</name>
</gene>
<protein>
    <submittedName>
        <fullName evidence="2">Uncharacterized protein</fullName>
    </submittedName>
</protein>
<feature type="compositionally biased region" description="Polar residues" evidence="1">
    <location>
        <begin position="1010"/>
        <end position="1020"/>
    </location>
</feature>
<proteinExistence type="predicted"/>
<keyword evidence="3" id="KW-1185">Reference proteome</keyword>
<dbReference type="VEuPathDB" id="ToxoDB:cyc_00963"/>
<feature type="region of interest" description="Disordered" evidence="1">
    <location>
        <begin position="917"/>
        <end position="1039"/>
    </location>
</feature>
<dbReference type="Proteomes" id="UP000095192">
    <property type="component" value="Unassembled WGS sequence"/>
</dbReference>
<comment type="caution">
    <text evidence="2">The sequence shown here is derived from an EMBL/GenBank/DDBJ whole genome shotgun (WGS) entry which is preliminary data.</text>
</comment>
<evidence type="ECO:0000313" key="2">
    <source>
        <dbReference type="EMBL" id="OEH79981.1"/>
    </source>
</evidence>
<evidence type="ECO:0000256" key="1">
    <source>
        <dbReference type="SAM" id="MobiDB-lite"/>
    </source>
</evidence>
<feature type="compositionally biased region" description="Polar residues" evidence="1">
    <location>
        <begin position="942"/>
        <end position="990"/>
    </location>
</feature>
<sequence>MSTTTQKAQSKPPYVCTSNYEKDLVIPDGEQKLSVLLAVAYKHMQGARLLRRKEASDAHETTDTSCKVYTQGMDSTSEADAAACTHEEERPSSRHLSTSFVTEDFGGKNKLGLVPQTSAYPATSWKSFENIRESHEWGPPGGLRSPYNVTKAQGQVTSGTPKVLNYKEQSMMPLTMRSLLREKGSLLREALGPERHSGEIQYQAAIERLQADAVLNDQLRDANTPSPCTNKPLVDEPTLATELPSAAEELPDPYLRDHEGLLEASVEWNLPAAESIQTGDFSRLEAQPQIQNTRQDSTGHSAAWKTGSPLEQPPLLQFHIRPSQCGVTRGLDAEGGEAVEDPSSGHGAVSEASVEHPLKFYSTQLPQFSPYASETVWQQASTGYVSASPAGTGTHNVQYSAPFVSPWFQIPRPHRQFTKGLLELPLPAVPPQSQLWGTALWDRPQLGAPRPWIQRENEMPAPYVLPGRPLHPFVREAPTLQPRLVRRLSSSAAFRAPNGHSGSSAESLQSVRRLNTTGYHQTFRRLTGWADPVGPTPGELQQQAILLMHQRQQQHASLQQLRPTQLQPITPREPKYDSSGWLPRDSTLRESLGTAGETGYVDTTYSTMQHKVAGCSTTVSRRNTSDCSRPFRCISAPRRDKPLSSLVTLEMSDTRVDADCCEGPLHSLHQVPTTFTIGPDPPQVHSQDSYTETKSHELRLASSMPEFSPEVSVETCSASNDAAFHPGVSEPLPPESPAAIGGRILRHLQTLRGLLTGDALTGEALSSDCFAATDVLDKELLNGEDGGPQTDSLAKEESSPTRQQVFQACSYTPLKSPEVPRSPEDNSCPSHELSKEPLSRGPQVGTVLEGPANPQGDTAPRAPLAPLGGSLGPQTGGLSLIAAGVPRLTLAALNGPSGTGGLLTSCFPPRRVPSSVFEVPKRPASPEPCHPWEERPLRGPQSRRTSCHINGDASQTVSEEQEGTQGTQSFSSVQTGGSSKTSVETGTNPDQIHHPEGIAASGRGPCCPFSASTHVSGNEDSSGKKQGSNSKGGTQATDREQVLRIASHHKEIMGCSSKCASEDPSESVLSLGGNEVKPDGFPQSTSPLSVEISFLEKPDTTSGTVHDEPLSHTCGGTNEAFTTCGGTARNLQRLNVCWAVWSKLSEGSINEKDAQGRSIFTNEDETSCSPTMSTRAASLPQGAPTEKVSFVVPLETIANRAFTFPTEDVAWEGCKRCHIEILLPSYQVQENHPKRHKGVGVFCAPGLCLLLLWEGPNVTHRAAAPHTEMAVWLLSELRAQQSPQRAIKAALERVLKTFSASDRRGVSVGLALVLGDETNAEYPLQQDSTLSASRPLRGPYKVFLKAKGTARVLLSSRGQAGRTFFVTDECIDGTDILDDVEFMEIEAGTPASLRVGSGAFWTAQGEEAKARIPSGDGSNQIQTLAEAFAGSTQGAEVVAITMQL</sequence>
<dbReference type="EMBL" id="JROU02000216">
    <property type="protein sequence ID" value="OEH79981.1"/>
    <property type="molecule type" value="Genomic_DNA"/>
</dbReference>
<organism evidence="2 3">
    <name type="scientific">Cyclospora cayetanensis</name>
    <dbReference type="NCBI Taxonomy" id="88456"/>
    <lineage>
        <taxon>Eukaryota</taxon>
        <taxon>Sar</taxon>
        <taxon>Alveolata</taxon>
        <taxon>Apicomplexa</taxon>
        <taxon>Conoidasida</taxon>
        <taxon>Coccidia</taxon>
        <taxon>Eucoccidiorida</taxon>
        <taxon>Eimeriorina</taxon>
        <taxon>Eimeriidae</taxon>
        <taxon>Cyclospora</taxon>
    </lineage>
</organism>
<name>A0A1D3D943_9EIME</name>
<dbReference type="InParanoid" id="A0A1D3D943"/>
<feature type="compositionally biased region" description="Low complexity" evidence="1">
    <location>
        <begin position="1024"/>
        <end position="1033"/>
    </location>
</feature>
<feature type="region of interest" description="Disordered" evidence="1">
    <location>
        <begin position="780"/>
        <end position="866"/>
    </location>
</feature>
<feature type="compositionally biased region" description="Polar residues" evidence="1">
    <location>
        <begin position="800"/>
        <end position="810"/>
    </location>
</feature>
<reference evidence="2 3" key="1">
    <citation type="journal article" date="2016" name="BMC Genomics">
        <title>Comparative genomics reveals Cyclospora cayetanensis possesses coccidia-like metabolism and invasion components but unique surface antigens.</title>
        <authorList>
            <person name="Liu S."/>
            <person name="Wang L."/>
            <person name="Zheng H."/>
            <person name="Xu Z."/>
            <person name="Roellig D.M."/>
            <person name="Li N."/>
            <person name="Frace M.A."/>
            <person name="Tang K."/>
            <person name="Arrowood M.J."/>
            <person name="Moss D.M."/>
            <person name="Zhang L."/>
            <person name="Feng Y."/>
            <person name="Xiao L."/>
        </authorList>
    </citation>
    <scope>NUCLEOTIDE SEQUENCE [LARGE SCALE GENOMIC DNA]</scope>
    <source>
        <strain evidence="2 3">CHN_HEN01</strain>
    </source>
</reference>
<evidence type="ECO:0000313" key="3">
    <source>
        <dbReference type="Proteomes" id="UP000095192"/>
    </source>
</evidence>